<dbReference type="RefSeq" id="YP_010109621.1">
    <property type="nucleotide sequence ID" value="NC_055860.1"/>
</dbReference>
<dbReference type="Proteomes" id="UP000515920">
    <property type="component" value="Segment"/>
</dbReference>
<sequence>MLMIKDQTGQGRHQPCAVCDWAVQASHPGHDPVPGSRYR</sequence>
<protein>
    <submittedName>
        <fullName evidence="1">Uncharacterized protein</fullName>
    </submittedName>
</protein>
<proteinExistence type="predicted"/>
<dbReference type="KEGG" id="vg:65127900"/>
<organism evidence="1 2">
    <name type="scientific">Mycobacterium phage Heath</name>
    <dbReference type="NCBI Taxonomy" id="2762421"/>
    <lineage>
        <taxon>Viruses</taxon>
        <taxon>Duplodnaviria</taxon>
        <taxon>Heunggongvirae</taxon>
        <taxon>Uroviricota</taxon>
        <taxon>Caudoviricetes</taxon>
        <taxon>Bclasvirinae</taxon>
        <taxon>Coopervirus</taxon>
        <taxon>Coopervirus heath</taxon>
    </lineage>
</organism>
<accession>A0A7G8LFX0</accession>
<dbReference type="EMBL" id="MT639648">
    <property type="protein sequence ID" value="QNJ56142.1"/>
    <property type="molecule type" value="Genomic_DNA"/>
</dbReference>
<reference evidence="1 2" key="1">
    <citation type="submission" date="2020-06" db="EMBL/GenBank/DDBJ databases">
        <authorList>
            <person name="Baliraine F.N."/>
            <person name="Frederick G.D."/>
            <person name="Handley H.M."/>
            <person name="Nunez C."/>
            <person name="Winikka S.A."/>
            <person name="Garlena R.A."/>
            <person name="Russell D.A."/>
            <person name="Pope W.H."/>
            <person name="Jacobs-Sera D."/>
            <person name="Hatfull G.F."/>
        </authorList>
    </citation>
    <scope>NUCLEOTIDE SEQUENCE [LARGE SCALE GENOMIC DNA]</scope>
</reference>
<evidence type="ECO:0000313" key="1">
    <source>
        <dbReference type="EMBL" id="QNJ56142.1"/>
    </source>
</evidence>
<name>A0A7G8LFX0_9CAUD</name>
<evidence type="ECO:0000313" key="2">
    <source>
        <dbReference type="Proteomes" id="UP000515920"/>
    </source>
</evidence>
<gene>
    <name evidence="1" type="primary">78</name>
    <name evidence="1" type="ORF">SEA_HEATH_78</name>
</gene>
<keyword evidence="2" id="KW-1185">Reference proteome</keyword>
<dbReference type="GeneID" id="65127900"/>